<evidence type="ECO:0000256" key="5">
    <source>
        <dbReference type="SAM" id="MobiDB-lite"/>
    </source>
</evidence>
<dbReference type="Pfam" id="PF10497">
    <property type="entry name" value="zf-4CXXC_R1"/>
    <property type="match status" value="1"/>
</dbReference>
<evidence type="ECO:0000313" key="10">
    <source>
        <dbReference type="Proteomes" id="UP000290189"/>
    </source>
</evidence>
<dbReference type="InterPro" id="IPR018866">
    <property type="entry name" value="Znf-4CXXC_R1"/>
</dbReference>
<accession>A0A0G4IP77</accession>
<feature type="region of interest" description="Disordered" evidence="5">
    <location>
        <begin position="1"/>
        <end position="59"/>
    </location>
</feature>
<gene>
    <name evidence="7" type="ORF">PBRA_005591</name>
    <name evidence="8" type="ORF">PLBR_LOCUS9156</name>
</gene>
<reference evidence="7 9" key="1">
    <citation type="submission" date="2015-02" db="EMBL/GenBank/DDBJ databases">
        <authorList>
            <person name="Chooi Y.-H."/>
        </authorList>
    </citation>
    <scope>NUCLEOTIDE SEQUENCE [LARGE SCALE GENOMIC DNA]</scope>
    <source>
        <strain evidence="7">E3</strain>
    </source>
</reference>
<organism evidence="7 9">
    <name type="scientific">Plasmodiophora brassicae</name>
    <name type="common">Clubroot disease agent</name>
    <dbReference type="NCBI Taxonomy" id="37360"/>
    <lineage>
        <taxon>Eukaryota</taxon>
        <taxon>Sar</taxon>
        <taxon>Rhizaria</taxon>
        <taxon>Endomyxa</taxon>
        <taxon>Phytomyxea</taxon>
        <taxon>Plasmodiophorida</taxon>
        <taxon>Plasmodiophoridae</taxon>
        <taxon>Plasmodiophora</taxon>
    </lineage>
</organism>
<feature type="compositionally biased region" description="Low complexity" evidence="5">
    <location>
        <begin position="31"/>
        <end position="52"/>
    </location>
</feature>
<dbReference type="EMBL" id="CDSF01000077">
    <property type="protein sequence ID" value="CEO96987.1"/>
    <property type="molecule type" value="Genomic_DNA"/>
</dbReference>
<dbReference type="AlphaFoldDB" id="A0A0G4IP77"/>
<feature type="domain" description="Zinc-finger" evidence="6">
    <location>
        <begin position="276"/>
        <end position="359"/>
    </location>
</feature>
<evidence type="ECO:0000313" key="7">
    <source>
        <dbReference type="EMBL" id="CEO96987.1"/>
    </source>
</evidence>
<evidence type="ECO:0000313" key="9">
    <source>
        <dbReference type="Proteomes" id="UP000039324"/>
    </source>
</evidence>
<dbReference type="Proteomes" id="UP000039324">
    <property type="component" value="Unassembled WGS sequence"/>
</dbReference>
<feature type="compositionally biased region" description="Basic residues" evidence="5">
    <location>
        <begin position="10"/>
        <end position="22"/>
    </location>
</feature>
<proteinExistence type="predicted"/>
<keyword evidence="4" id="KW-0539">Nucleus</keyword>
<sequence>MADDDQQHQQPHHHHHHHHHHPPSNDIDQAPSQQQQQQQPPQQQPVVPSPVVGFSLATPNAGPEAAPNYINFSPLFSSANPPPVNLAAPQPRPANGAAVRRSPRLAPANPTPLNAIFSPSAFFSATAQRPGTTPDYAEVPFAIPPQQHDVSAIGRYQQFMQQHPEAGADLHALGRKRSRPDEADLMMMRQQQQQQQQQRGPPPPVMHHLMPPGPEQWTADPAMFESYYLDQQAAMTGGAPAGPFGSGGNQEIPTQPIFAGEPRMTPKTKVPVGAGGSSCHQCKNRREPSQLNFCKNRTRTANSPKKKVCRKKFCDHCLLKFRYQTALRDNKMLNDWECPSCVGICVCAACKRKQDPNAAAPQARGQARQSPAMSFAQKILSDAAAFGSGGHPE</sequence>
<feature type="region of interest" description="Disordered" evidence="5">
    <location>
        <begin position="83"/>
        <end position="107"/>
    </location>
</feature>
<protein>
    <recommendedName>
        <fullName evidence="6">Zinc-finger domain-containing protein</fullName>
    </recommendedName>
</protein>
<comment type="subcellular location">
    <subcellularLocation>
        <location evidence="1">Nucleus</location>
    </subcellularLocation>
</comment>
<keyword evidence="9" id="KW-1185">Reference proteome</keyword>
<evidence type="ECO:0000313" key="8">
    <source>
        <dbReference type="EMBL" id="SPR01941.1"/>
    </source>
</evidence>
<geneLocation type="mitochondrion" evidence="8"/>
<evidence type="ECO:0000256" key="2">
    <source>
        <dbReference type="ARBA" id="ARBA00023015"/>
    </source>
</evidence>
<keyword evidence="2" id="KW-0805">Transcription regulation</keyword>
<evidence type="ECO:0000256" key="3">
    <source>
        <dbReference type="ARBA" id="ARBA00023163"/>
    </source>
</evidence>
<dbReference type="OrthoDB" id="298344at2759"/>
<name>A0A0G4IP77_PLABS</name>
<keyword evidence="8" id="KW-0496">Mitochondrion</keyword>
<dbReference type="Proteomes" id="UP000290189">
    <property type="component" value="Unassembled WGS sequence"/>
</dbReference>
<evidence type="ECO:0000256" key="4">
    <source>
        <dbReference type="ARBA" id="ARBA00023242"/>
    </source>
</evidence>
<evidence type="ECO:0000259" key="6">
    <source>
        <dbReference type="Pfam" id="PF10497"/>
    </source>
</evidence>
<feature type="region of interest" description="Disordered" evidence="5">
    <location>
        <begin position="187"/>
        <end position="209"/>
    </location>
</feature>
<reference evidence="8 10" key="2">
    <citation type="submission" date="2018-03" db="EMBL/GenBank/DDBJ databases">
        <authorList>
            <person name="Fogelqvist J."/>
        </authorList>
    </citation>
    <scope>NUCLEOTIDE SEQUENCE [LARGE SCALE GENOMIC DNA]</scope>
</reference>
<dbReference type="EMBL" id="OVEO01000019">
    <property type="protein sequence ID" value="SPR01941.1"/>
    <property type="molecule type" value="Genomic_DNA"/>
</dbReference>
<dbReference type="GO" id="GO:0005634">
    <property type="term" value="C:nucleus"/>
    <property type="evidence" value="ECO:0007669"/>
    <property type="project" value="UniProtKB-SubCell"/>
</dbReference>
<evidence type="ECO:0000256" key="1">
    <source>
        <dbReference type="ARBA" id="ARBA00004123"/>
    </source>
</evidence>
<keyword evidence="3" id="KW-0804">Transcription</keyword>